<dbReference type="Pfam" id="PF00400">
    <property type="entry name" value="WD40"/>
    <property type="match status" value="3"/>
</dbReference>
<keyword evidence="2" id="KW-0175">Coiled coil</keyword>
<dbReference type="SMART" id="SM00320">
    <property type="entry name" value="WD40"/>
    <property type="match status" value="11"/>
</dbReference>
<feature type="compositionally biased region" description="Polar residues" evidence="3">
    <location>
        <begin position="1615"/>
        <end position="1684"/>
    </location>
</feature>
<feature type="compositionally biased region" description="Low complexity" evidence="3">
    <location>
        <begin position="1314"/>
        <end position="1328"/>
    </location>
</feature>
<feature type="compositionally biased region" description="Polar residues" evidence="3">
    <location>
        <begin position="1302"/>
        <end position="1313"/>
    </location>
</feature>
<evidence type="ECO:0000256" key="1">
    <source>
        <dbReference type="PROSITE-ProRule" id="PRU00221"/>
    </source>
</evidence>
<evidence type="ECO:0000313" key="6">
    <source>
        <dbReference type="Proteomes" id="UP000507470"/>
    </source>
</evidence>
<feature type="compositionally biased region" description="Basic residues" evidence="3">
    <location>
        <begin position="1331"/>
        <end position="1344"/>
    </location>
</feature>
<dbReference type="InterPro" id="IPR011047">
    <property type="entry name" value="Quinoprotein_ADH-like_sf"/>
</dbReference>
<evidence type="ECO:0000313" key="5">
    <source>
        <dbReference type="EMBL" id="CAC5379322.1"/>
    </source>
</evidence>
<feature type="region of interest" description="Disordered" evidence="3">
    <location>
        <begin position="936"/>
        <end position="982"/>
    </location>
</feature>
<dbReference type="PANTHER" id="PTHR45589:SF1">
    <property type="entry name" value="WD REPEAT DOMAIN 62, ISOFORM G"/>
    <property type="match status" value="1"/>
</dbReference>
<feature type="region of interest" description="Disordered" evidence="3">
    <location>
        <begin position="778"/>
        <end position="804"/>
    </location>
</feature>
<protein>
    <submittedName>
        <fullName evidence="5">MAPKBP1</fullName>
    </submittedName>
</protein>
<proteinExistence type="predicted"/>
<name>A0A6J8B5Y7_MYTCO</name>
<dbReference type="InterPro" id="IPR056162">
    <property type="entry name" value="WD40_MABP1-WDR62_2nd"/>
</dbReference>
<dbReference type="OrthoDB" id="6154712at2759"/>
<feature type="compositionally biased region" description="Basic and acidic residues" evidence="3">
    <location>
        <begin position="1533"/>
        <end position="1543"/>
    </location>
</feature>
<feature type="compositionally biased region" description="Low complexity" evidence="3">
    <location>
        <begin position="1400"/>
        <end position="1421"/>
    </location>
</feature>
<dbReference type="PROSITE" id="PS50082">
    <property type="entry name" value="WD_REPEATS_2"/>
    <property type="match status" value="1"/>
</dbReference>
<organism evidence="5 6">
    <name type="scientific">Mytilus coruscus</name>
    <name type="common">Sea mussel</name>
    <dbReference type="NCBI Taxonomy" id="42192"/>
    <lineage>
        <taxon>Eukaryota</taxon>
        <taxon>Metazoa</taxon>
        <taxon>Spiralia</taxon>
        <taxon>Lophotrochozoa</taxon>
        <taxon>Mollusca</taxon>
        <taxon>Bivalvia</taxon>
        <taxon>Autobranchia</taxon>
        <taxon>Pteriomorphia</taxon>
        <taxon>Mytilida</taxon>
        <taxon>Mytiloidea</taxon>
        <taxon>Mytilidae</taxon>
        <taxon>Mytilinae</taxon>
        <taxon>Mytilus</taxon>
    </lineage>
</organism>
<dbReference type="InterPro" id="IPR001680">
    <property type="entry name" value="WD40_rpt"/>
</dbReference>
<feature type="domain" description="MABP1/WDR62 second WD40" evidence="4">
    <location>
        <begin position="340"/>
        <end position="682"/>
    </location>
</feature>
<evidence type="ECO:0000256" key="3">
    <source>
        <dbReference type="SAM" id="MobiDB-lite"/>
    </source>
</evidence>
<feature type="compositionally biased region" description="Basic and acidic residues" evidence="3">
    <location>
        <begin position="1145"/>
        <end position="1156"/>
    </location>
</feature>
<dbReference type="Gene3D" id="2.130.10.10">
    <property type="entry name" value="YVTN repeat-like/Quinoprotein amine dehydrogenase"/>
    <property type="match status" value="4"/>
</dbReference>
<feature type="compositionally biased region" description="Basic and acidic residues" evidence="3">
    <location>
        <begin position="1451"/>
        <end position="1465"/>
    </location>
</feature>
<feature type="compositionally biased region" description="Polar residues" evidence="3">
    <location>
        <begin position="1558"/>
        <end position="1597"/>
    </location>
</feature>
<dbReference type="Pfam" id="PF24782">
    <property type="entry name" value="WD40_MABP1-WDR62_2nd"/>
    <property type="match status" value="1"/>
</dbReference>
<feature type="compositionally biased region" description="Acidic residues" evidence="3">
    <location>
        <begin position="947"/>
        <end position="966"/>
    </location>
</feature>
<feature type="compositionally biased region" description="Basic and acidic residues" evidence="3">
    <location>
        <begin position="1427"/>
        <end position="1440"/>
    </location>
</feature>
<dbReference type="EMBL" id="CACVKT020002664">
    <property type="protein sequence ID" value="CAC5379322.1"/>
    <property type="molecule type" value="Genomic_DNA"/>
</dbReference>
<keyword evidence="1" id="KW-0853">WD repeat</keyword>
<dbReference type="SUPFAM" id="SSF63829">
    <property type="entry name" value="Calcium-dependent phosphotriesterase"/>
    <property type="match status" value="1"/>
</dbReference>
<feature type="coiled-coil region" evidence="2">
    <location>
        <begin position="1724"/>
        <end position="1751"/>
    </location>
</feature>
<dbReference type="PROSITE" id="PS50294">
    <property type="entry name" value="WD_REPEATS_REGION"/>
    <property type="match status" value="1"/>
</dbReference>
<dbReference type="InterPro" id="IPR015943">
    <property type="entry name" value="WD40/YVTN_repeat-like_dom_sf"/>
</dbReference>
<dbReference type="PANTHER" id="PTHR45589">
    <property type="entry name" value="WD REPEAT DOMAIN 62, ISOFORM G"/>
    <property type="match status" value="1"/>
</dbReference>
<dbReference type="InterPro" id="IPR052779">
    <property type="entry name" value="WDR62"/>
</dbReference>
<reference evidence="5 6" key="1">
    <citation type="submission" date="2020-06" db="EMBL/GenBank/DDBJ databases">
        <authorList>
            <person name="Li R."/>
            <person name="Bekaert M."/>
        </authorList>
    </citation>
    <scope>NUCLEOTIDE SEQUENCE [LARGE SCALE GENOMIC DNA]</scope>
    <source>
        <strain evidence="6">wild</strain>
    </source>
</reference>
<gene>
    <name evidence="5" type="ORF">MCOR_15401</name>
</gene>
<feature type="compositionally biased region" description="Low complexity" evidence="3">
    <location>
        <begin position="1515"/>
        <end position="1526"/>
    </location>
</feature>
<feature type="compositionally biased region" description="Polar residues" evidence="3">
    <location>
        <begin position="1158"/>
        <end position="1172"/>
    </location>
</feature>
<feature type="region of interest" description="Disordered" evidence="3">
    <location>
        <begin position="1614"/>
        <end position="1713"/>
    </location>
</feature>
<dbReference type="Proteomes" id="UP000507470">
    <property type="component" value="Unassembled WGS sequence"/>
</dbReference>
<feature type="region of interest" description="Disordered" evidence="3">
    <location>
        <begin position="1145"/>
        <end position="1355"/>
    </location>
</feature>
<feature type="compositionally biased region" description="Polar residues" evidence="3">
    <location>
        <begin position="1185"/>
        <end position="1195"/>
    </location>
</feature>
<feature type="compositionally biased region" description="Polar residues" evidence="3">
    <location>
        <begin position="1471"/>
        <end position="1480"/>
    </location>
</feature>
<accession>A0A6J8B5Y7</accession>
<dbReference type="GO" id="GO:0072686">
    <property type="term" value="C:mitotic spindle"/>
    <property type="evidence" value="ECO:0007669"/>
    <property type="project" value="TreeGrafter"/>
</dbReference>
<feature type="compositionally biased region" description="Low complexity" evidence="3">
    <location>
        <begin position="1237"/>
        <end position="1246"/>
    </location>
</feature>
<keyword evidence="6" id="KW-1185">Reference proteome</keyword>
<feature type="region of interest" description="Disordered" evidence="3">
    <location>
        <begin position="1375"/>
        <end position="1600"/>
    </location>
</feature>
<dbReference type="GO" id="GO:0007099">
    <property type="term" value="P:centriole replication"/>
    <property type="evidence" value="ECO:0007669"/>
    <property type="project" value="TreeGrafter"/>
</dbReference>
<feature type="repeat" description="WD" evidence="1">
    <location>
        <begin position="649"/>
        <end position="682"/>
    </location>
</feature>
<evidence type="ECO:0000256" key="2">
    <source>
        <dbReference type="SAM" id="Coils"/>
    </source>
</evidence>
<evidence type="ECO:0000259" key="4">
    <source>
        <dbReference type="Pfam" id="PF24782"/>
    </source>
</evidence>
<dbReference type="SUPFAM" id="SSF50998">
    <property type="entry name" value="Quinoprotein alcohol dehydrogenase-like"/>
    <property type="match status" value="1"/>
</dbReference>
<sequence length="1765" mass="197857">MERKTQRVVRSPSLKRRSRVIPLNQRVQLERVIGLTGSSNATLDCDINTGTIAYPAGCVVVLLNGKKQSHIINSCKKTITAVKFSKDGKNIVTGECGHQPAVRVWDVEEKIQVAEFYGHKFGINCVAFSPNNKYIVSIGSQHDMMAAVWNWKTGNKVATNKISSKVSAVAFSEDGSMFVTVGNRHVKFWYLESSKSKILNETVPLSGRSGILGELKNNFFTDVVCGKNKSVFCITQSGYLCNFNEKRLLEKWAELRNLHYIANLPHPHYLGVDVASALNPSQMVSQKVDAKYPDTIGIVFDDWNKKVTCIYNDHSMYIWDVHDVKKIGKSRSFLFHSSFIYSIETSPPIMQGQKQILPPGSFITCSSDDTVRIWNLDPHMKDMNIYKRNIFSQELLKVIYTDPSLNYLRDVNYNPAGGTDKTDTNYDDKNGIRSLCISPDTKHLASGDRIGNIRIHDLETLQEIATIEAHDQEVLCLQYSNFKLGPKLLATSSRDRMLHVFDVEQNYKLLQTLDDHSSSITAVRFTQTEKQLKMLSCGADKSLLFRNAQMDPDLQFSLDQHLVGKTTIYDMVIDPTEKFAATACQDRNIRIYSIKTSKQRKNYKGTIGDDGVLMKLSLDPSGTYFATSCTVDKSITIIDYATGEIQASMIGHAEFITSIKFTNNLKHLISVSADGCIFVWRLPPEMTNMMQNRLQDLGNMYQEAEVASNNNNNETAKPSIPVPVESEFKTPSKILAELNEYNQKQQQQPTKQHPDQQKAKAPLDYRFSIGQLPKWAKNKFGNEKSKSPEQTSGQPKGKWAERSEQKTILAQIDGKKVEINTKIDRNIRKLPAGDDEEDDIPNIRRETMVMPHPENTPRKIPVIFDDESNQGEDDEDFFPSFHREDESHTTWDETAIQRSDSMDELQDGDVIYLPSEDASSNNESAFTIFPGLGENRRRSLTNKSQDAESDLTDPVSLEDTENENDNDSFPSNPVTPSDEGYQKTQNREKFLQDTFENLAFSPIPKDRFERSLEDLEKQTGGQPDLRMSLSARFQSKNPRNMAVQQKSDNWYDVSILFTEQLLHGIITHNLTLHVTFEFYANKSSNYSDFRCQEIQDNFIIKHMLSELKAFKETFQIKRPKSFQRRKSEMARTVDETRKKIEAMAWKDESPESEHVESALSSPCHDTQVTNSFLPKEEDIHKRPRTPNTLRMSWSNFDLPKQPIIEEKMPPFKSRSTPSTPIRKSIGSPAWDRDSETGSETSSSGRSTKSDKRSSRPSTLRLGRSESSKTLNETPKRELRSQSQSGAHRYMKKTESSKAKITKTPSSSNILNTPKSSELSDSSDTSKSKGPVAKRRSSFVKKKGFHASSPNLMDIDVESRGNKSNLLSSACLNLSSSTPDLLDIDTPPLRYSTGTPKRPPRSSSSSRGEGSVLRGSGRLSLPANPPKDSAKSKFSKNDKDLMPPPPTLPSKLKQEQAKKAKQDIFLKRATQAKRQNSNDLTLDQAKSILLGKSGILEDKKSKETAVTVDKVPVNHSNSSFPLHSSSSTYPEFSSNHDHLSDPKLVDASPYDIPERDSSPRQVKFNNSTDSQDNIPANSSSHSKDNSAINSSKDSNTGLSEEDVSLGVRERIAMLNAHSSPRSDGSSPRCSSPRITSSTKINLNSSTKHQTKVVSNSHSNPTNLSQQAGLNLSPPNSSGIGSSLDSDTAAKMFSSSEALSPPSCNDEISDKTESTTTTISEKSIDLVEILKKVQVLEKRVTFLEEEGEKKDERIGHLEAQIRQFIDN</sequence>